<feature type="region of interest" description="Disordered" evidence="1">
    <location>
        <begin position="419"/>
        <end position="593"/>
    </location>
</feature>
<protein>
    <submittedName>
        <fullName evidence="3">Uncharacterized protein LOC111129141</fullName>
    </submittedName>
</protein>
<feature type="region of interest" description="Disordered" evidence="1">
    <location>
        <begin position="611"/>
        <end position="667"/>
    </location>
</feature>
<feature type="compositionally biased region" description="Basic and acidic residues" evidence="1">
    <location>
        <begin position="270"/>
        <end position="281"/>
    </location>
</feature>
<dbReference type="KEGG" id="cvn:111129141"/>
<evidence type="ECO:0000313" key="3">
    <source>
        <dbReference type="RefSeq" id="XP_022330996.1"/>
    </source>
</evidence>
<reference evidence="3" key="1">
    <citation type="submission" date="2025-08" db="UniProtKB">
        <authorList>
            <consortium name="RefSeq"/>
        </authorList>
    </citation>
    <scope>IDENTIFICATION</scope>
    <source>
        <tissue evidence="3">Whole sample</tissue>
    </source>
</reference>
<feature type="region of interest" description="Disordered" evidence="1">
    <location>
        <begin position="1"/>
        <end position="30"/>
    </location>
</feature>
<dbReference type="RefSeq" id="XP_022330996.1">
    <property type="nucleotide sequence ID" value="XM_022475288.1"/>
</dbReference>
<feature type="region of interest" description="Disordered" evidence="1">
    <location>
        <begin position="266"/>
        <end position="362"/>
    </location>
</feature>
<gene>
    <name evidence="3" type="primary">LOC111129141</name>
</gene>
<feature type="compositionally biased region" description="Polar residues" evidence="1">
    <location>
        <begin position="352"/>
        <end position="362"/>
    </location>
</feature>
<dbReference type="AlphaFoldDB" id="A0A8B8DVG4"/>
<name>A0A8B8DVG4_CRAVI</name>
<sequence length="787" mass="88800">MAYKTPPARLDSRVSFDAQPSLSPTSPMSFPSAGTLFDPASFSRGMSDSIIDSTQIEMQEMIKTYYDRMPSDVKIGYYDVMILYAEDDRELATKYRDHLQSDIILENNRRVTAVLYDDEEMVSLAGSKLRSLAYGFQRCTFAFIYLTKSFCQCEWSAMSSEECLMESIYNPEKKWCVVPVYTVSRAKADFKIPMGLNALKGVNYYNDDDFYRRGLRRLIGDKVMVRLHKNREHFKKQYTYACKIKNEDWVKRKTEEDLQQYHKMKHEKLKKQVEQEKENRQPKLVPSGHEEPMSDSMVVQKQQNRFEDYRRTKNFPVESEEAYGQKHWEGKDPQKLPRKPAQSMEPPDPSLERSSGVDTEYSSLLDSNAKSVQERKVIDGQVVYVYHYYPDGPGQVTKNYNIYKAENVAIGENATIVSSTENESLSGEEDSRRDSIRSSVPPSLDGAPSRLSSENEEEDPESLPPDNNPSPQVKPTQSPHSDNGRKPSTLDSKPDSLKQTPSFPQPVKKIKPWSNNDQKPKPSVALVSPMQSFSKQTSAPDDDDTTPKVQYGGQDSESTDLKQPSAGRVEASNTNSQKVIPQRSVEGDPSEETVVKVVPVFPSKPIVLPTKIQGCCKPLNPPSHPQGGSRDSSEFMKPDDEDVTEDGPTQDATCQDEGQDDECRDSGGFVKVNEEDVASYVEAENVGTDVDSGILTNSDRGLECVKQALKMGCQERAIKQALIKLRARGKVDINLLLDELHNAPIDPVSSTEYEDPNSQEISRKNSKTNDSNSRQKPGFLQRIFKNF</sequence>
<dbReference type="OrthoDB" id="6162130at2759"/>
<feature type="compositionally biased region" description="Polar residues" evidence="1">
    <location>
        <begin position="18"/>
        <end position="29"/>
    </location>
</feature>
<proteinExistence type="predicted"/>
<evidence type="ECO:0000313" key="2">
    <source>
        <dbReference type="Proteomes" id="UP000694844"/>
    </source>
</evidence>
<organism evidence="2 3">
    <name type="scientific">Crassostrea virginica</name>
    <name type="common">Eastern oyster</name>
    <dbReference type="NCBI Taxonomy" id="6565"/>
    <lineage>
        <taxon>Eukaryota</taxon>
        <taxon>Metazoa</taxon>
        <taxon>Spiralia</taxon>
        <taxon>Lophotrochozoa</taxon>
        <taxon>Mollusca</taxon>
        <taxon>Bivalvia</taxon>
        <taxon>Autobranchia</taxon>
        <taxon>Pteriomorphia</taxon>
        <taxon>Ostreida</taxon>
        <taxon>Ostreoidea</taxon>
        <taxon>Ostreidae</taxon>
        <taxon>Crassostrea</taxon>
    </lineage>
</organism>
<feature type="region of interest" description="Disordered" evidence="1">
    <location>
        <begin position="745"/>
        <end position="779"/>
    </location>
</feature>
<dbReference type="Proteomes" id="UP000694844">
    <property type="component" value="Chromosome 4"/>
</dbReference>
<dbReference type="Gene3D" id="3.40.50.10140">
    <property type="entry name" value="Toll/interleukin-1 receptor homology (TIR) domain"/>
    <property type="match status" value="1"/>
</dbReference>
<accession>A0A8B8DVG4</accession>
<feature type="compositionally biased region" description="Basic and acidic residues" evidence="1">
    <location>
        <begin position="323"/>
        <end position="335"/>
    </location>
</feature>
<feature type="compositionally biased region" description="Polar residues" evidence="1">
    <location>
        <begin position="529"/>
        <end position="539"/>
    </location>
</feature>
<dbReference type="InterPro" id="IPR035897">
    <property type="entry name" value="Toll_tir_struct_dom_sf"/>
</dbReference>
<evidence type="ECO:0000256" key="1">
    <source>
        <dbReference type="SAM" id="MobiDB-lite"/>
    </source>
</evidence>
<dbReference type="GeneID" id="111129141"/>
<feature type="compositionally biased region" description="Polar residues" evidence="1">
    <location>
        <begin position="469"/>
        <end position="481"/>
    </location>
</feature>
<keyword evidence="2" id="KW-1185">Reference proteome</keyword>